<dbReference type="PANTHER" id="PTHR33361:SF15">
    <property type="entry name" value="DUF885 FAMILY LIPOPROTEIN"/>
    <property type="match status" value="1"/>
</dbReference>
<sequence length="600" mass="65793">MHRLAPAVFSCMALLSCGGKQDTAKAGPKPEPADPAAEAAEAAEAAGPTEQPPTKVDTSAWDAFANQALDDYFQAHPAFAVVAGRHEHDGRLPDWSAEGIAKEIARLNDQRAKALAFTDEQLDERARFERDLLVARIDRDLFWIDTAKWPFRNPFFYFDWLLDGLDPAVYVTREYAPLDQRMRAYIAYAKAVPVAARQIRENLSGDLPATYIHFGVAGFGGLASYYENDVPAVFAPAMDAQQKLEFDAANAGAIAAMRELAAFLEAKQPSSDFALGEELFVEMIRMTEGVELSLDELEAAGKADLERNQAMLAVACEQLLPGEGIDPCIAKIAADKPEGGAVAGAGAQLVELRAFLDDKELVTIPGTELARVEEAPPYMRQNSAYIDIPGPYEEGLPSTYYISPPDPAWSAKEQAAYIPGQADLLFTSVHEVWPGHFLQYLHANRSKSELARVFVGYAYSEGWAHYSEEMMCEAGLCDNSPEQQIGQLLNALLRNARFLSAIGLHARGMSVEESKRLFLEQAHQDAGNARQQAARGTYDPAYLNYTMGKLMIRKLRDDWTADRGGFSAWKDFHDAFLAYGGPPVPMVREAMLGADAGPVL</sequence>
<evidence type="ECO:0008006" key="4">
    <source>
        <dbReference type="Google" id="ProtNLM"/>
    </source>
</evidence>
<dbReference type="EMBL" id="PVNK01000126">
    <property type="protein sequence ID" value="PRQ02197.1"/>
    <property type="molecule type" value="Genomic_DNA"/>
</dbReference>
<dbReference type="Proteomes" id="UP000237968">
    <property type="component" value="Unassembled WGS sequence"/>
</dbReference>
<name>A0A2S9YAQ7_9BACT</name>
<reference evidence="2 3" key="1">
    <citation type="submission" date="2018-03" db="EMBL/GenBank/DDBJ databases">
        <title>Draft Genome Sequences of the Obligatory Marine Myxobacteria Enhygromyxa salina SWB005.</title>
        <authorList>
            <person name="Poehlein A."/>
            <person name="Moghaddam J.A."/>
            <person name="Harms H."/>
            <person name="Alanjari M."/>
            <person name="Koenig G.M."/>
            <person name="Daniel R."/>
            <person name="Schaeberle T.F."/>
        </authorList>
    </citation>
    <scope>NUCLEOTIDE SEQUENCE [LARGE SCALE GENOMIC DNA]</scope>
    <source>
        <strain evidence="2 3">SWB005</strain>
    </source>
</reference>
<gene>
    <name evidence="2" type="ORF">ENSA5_25320</name>
</gene>
<accession>A0A2S9YAQ7</accession>
<dbReference type="RefSeq" id="WP_219906779.1">
    <property type="nucleotide sequence ID" value="NZ_PVNK01000126.1"/>
</dbReference>
<keyword evidence="3" id="KW-1185">Reference proteome</keyword>
<dbReference type="InterPro" id="IPR010281">
    <property type="entry name" value="DUF885"/>
</dbReference>
<proteinExistence type="predicted"/>
<dbReference type="PANTHER" id="PTHR33361">
    <property type="entry name" value="GLR0591 PROTEIN"/>
    <property type="match status" value="1"/>
</dbReference>
<feature type="region of interest" description="Disordered" evidence="1">
    <location>
        <begin position="20"/>
        <end position="56"/>
    </location>
</feature>
<organism evidence="2 3">
    <name type="scientific">Enhygromyxa salina</name>
    <dbReference type="NCBI Taxonomy" id="215803"/>
    <lineage>
        <taxon>Bacteria</taxon>
        <taxon>Pseudomonadati</taxon>
        <taxon>Myxococcota</taxon>
        <taxon>Polyangia</taxon>
        <taxon>Nannocystales</taxon>
        <taxon>Nannocystaceae</taxon>
        <taxon>Enhygromyxa</taxon>
    </lineage>
</organism>
<evidence type="ECO:0000256" key="1">
    <source>
        <dbReference type="SAM" id="MobiDB-lite"/>
    </source>
</evidence>
<protein>
    <recommendedName>
        <fullName evidence="4">Lipoprotein</fullName>
    </recommendedName>
</protein>
<comment type="caution">
    <text evidence="2">The sequence shown here is derived from an EMBL/GenBank/DDBJ whole genome shotgun (WGS) entry which is preliminary data.</text>
</comment>
<evidence type="ECO:0000313" key="3">
    <source>
        <dbReference type="Proteomes" id="UP000237968"/>
    </source>
</evidence>
<evidence type="ECO:0000313" key="2">
    <source>
        <dbReference type="EMBL" id="PRQ02197.1"/>
    </source>
</evidence>
<feature type="compositionally biased region" description="Low complexity" evidence="1">
    <location>
        <begin position="34"/>
        <end position="54"/>
    </location>
</feature>
<dbReference type="PROSITE" id="PS51257">
    <property type="entry name" value="PROKAR_LIPOPROTEIN"/>
    <property type="match status" value="1"/>
</dbReference>
<dbReference type="Pfam" id="PF05960">
    <property type="entry name" value="DUF885"/>
    <property type="match status" value="1"/>
</dbReference>
<dbReference type="AlphaFoldDB" id="A0A2S9YAQ7"/>